<accession>A0A839NAG9</accession>
<dbReference type="InterPro" id="IPR036388">
    <property type="entry name" value="WH-like_DNA-bd_sf"/>
</dbReference>
<evidence type="ECO:0000256" key="1">
    <source>
        <dbReference type="ARBA" id="ARBA00009437"/>
    </source>
</evidence>
<sequence>MIDTKSLQVFVAVAEELHFGRAAERLHLAQPPVSQRIRALERQLRVQLFERTTRSVRLTDAGEALLDHSRRILASIEEAETICRAAGTGAVGKVRIGFAGASSHDDLPRLTRAVRRSYPGIELELHGQTYAEEASARVASGELDLGFARLPIEAPGLDYRVVNTEQLLCALPTQHPAARSKTIDLAALADEPFVTFPAYRGSSLRAVTIHACAEAGFTPRIVQEAPDSATILALVAAGVGVTLTLSSVRHVQRTGVAYRPVRGQVADLQAVLVWRADNPSKALRRVLDVAADALPGIASN</sequence>
<reference evidence="6 7" key="1">
    <citation type="submission" date="2020-08" db="EMBL/GenBank/DDBJ databases">
        <title>Sequencing the genomes of 1000 actinobacteria strains.</title>
        <authorList>
            <person name="Klenk H.-P."/>
        </authorList>
    </citation>
    <scope>NUCLEOTIDE SEQUENCE [LARGE SCALE GENOMIC DNA]</scope>
    <source>
        <strain evidence="6 7">DSM 105369</strain>
    </source>
</reference>
<organism evidence="6 7">
    <name type="scientific">Flexivirga oryzae</name>
    <dbReference type="NCBI Taxonomy" id="1794944"/>
    <lineage>
        <taxon>Bacteria</taxon>
        <taxon>Bacillati</taxon>
        <taxon>Actinomycetota</taxon>
        <taxon>Actinomycetes</taxon>
        <taxon>Micrococcales</taxon>
        <taxon>Dermacoccaceae</taxon>
        <taxon>Flexivirga</taxon>
    </lineage>
</organism>
<dbReference type="GO" id="GO:0003677">
    <property type="term" value="F:DNA binding"/>
    <property type="evidence" value="ECO:0007669"/>
    <property type="project" value="UniProtKB-KW"/>
</dbReference>
<dbReference type="RefSeq" id="WP_221185685.1">
    <property type="nucleotide sequence ID" value="NZ_JACHVQ010000003.1"/>
</dbReference>
<keyword evidence="7" id="KW-1185">Reference proteome</keyword>
<dbReference type="InterPro" id="IPR005119">
    <property type="entry name" value="LysR_subst-bd"/>
</dbReference>
<dbReference type="Gene3D" id="1.10.10.10">
    <property type="entry name" value="Winged helix-like DNA-binding domain superfamily/Winged helix DNA-binding domain"/>
    <property type="match status" value="1"/>
</dbReference>
<evidence type="ECO:0000313" key="7">
    <source>
        <dbReference type="Proteomes" id="UP000559182"/>
    </source>
</evidence>
<dbReference type="GO" id="GO:0032993">
    <property type="term" value="C:protein-DNA complex"/>
    <property type="evidence" value="ECO:0007669"/>
    <property type="project" value="TreeGrafter"/>
</dbReference>
<dbReference type="CDD" id="cd08414">
    <property type="entry name" value="PBP2_LTTR_aromatics_like"/>
    <property type="match status" value="1"/>
</dbReference>
<evidence type="ECO:0000256" key="4">
    <source>
        <dbReference type="ARBA" id="ARBA00023163"/>
    </source>
</evidence>
<dbReference type="InterPro" id="IPR036390">
    <property type="entry name" value="WH_DNA-bd_sf"/>
</dbReference>
<dbReference type="FunFam" id="1.10.10.10:FF:000001">
    <property type="entry name" value="LysR family transcriptional regulator"/>
    <property type="match status" value="1"/>
</dbReference>
<evidence type="ECO:0000256" key="3">
    <source>
        <dbReference type="ARBA" id="ARBA00023125"/>
    </source>
</evidence>
<dbReference type="GO" id="GO:0003700">
    <property type="term" value="F:DNA-binding transcription factor activity"/>
    <property type="evidence" value="ECO:0007669"/>
    <property type="project" value="InterPro"/>
</dbReference>
<evidence type="ECO:0000256" key="2">
    <source>
        <dbReference type="ARBA" id="ARBA00023015"/>
    </source>
</evidence>
<comment type="caution">
    <text evidence="6">The sequence shown here is derived from an EMBL/GenBank/DDBJ whole genome shotgun (WGS) entry which is preliminary data.</text>
</comment>
<dbReference type="PROSITE" id="PS50931">
    <property type="entry name" value="HTH_LYSR"/>
    <property type="match status" value="1"/>
</dbReference>
<evidence type="ECO:0000259" key="5">
    <source>
        <dbReference type="PROSITE" id="PS50931"/>
    </source>
</evidence>
<keyword evidence="4" id="KW-0804">Transcription</keyword>
<dbReference type="AlphaFoldDB" id="A0A839NAG9"/>
<dbReference type="EMBL" id="JACHVQ010000003">
    <property type="protein sequence ID" value="MBB2893829.1"/>
    <property type="molecule type" value="Genomic_DNA"/>
</dbReference>
<comment type="similarity">
    <text evidence="1">Belongs to the LysR transcriptional regulatory family.</text>
</comment>
<dbReference type="PANTHER" id="PTHR30346">
    <property type="entry name" value="TRANSCRIPTIONAL DUAL REGULATOR HCAR-RELATED"/>
    <property type="match status" value="1"/>
</dbReference>
<keyword evidence="3 6" id="KW-0238">DNA-binding</keyword>
<dbReference type="PANTHER" id="PTHR30346:SF0">
    <property type="entry name" value="HCA OPERON TRANSCRIPTIONAL ACTIVATOR HCAR"/>
    <property type="match status" value="1"/>
</dbReference>
<dbReference type="InterPro" id="IPR000847">
    <property type="entry name" value="LysR_HTH_N"/>
</dbReference>
<proteinExistence type="inferred from homology"/>
<keyword evidence="2" id="KW-0805">Transcription regulation</keyword>
<dbReference type="Pfam" id="PF03466">
    <property type="entry name" value="LysR_substrate"/>
    <property type="match status" value="1"/>
</dbReference>
<protein>
    <submittedName>
        <fullName evidence="6">DNA-binding transcriptional LysR family regulator</fullName>
    </submittedName>
</protein>
<feature type="domain" description="HTH lysR-type" evidence="5">
    <location>
        <begin position="2"/>
        <end position="59"/>
    </location>
</feature>
<dbReference type="PRINTS" id="PR00039">
    <property type="entry name" value="HTHLYSR"/>
</dbReference>
<dbReference type="Proteomes" id="UP000559182">
    <property type="component" value="Unassembled WGS sequence"/>
</dbReference>
<evidence type="ECO:0000313" key="6">
    <source>
        <dbReference type="EMBL" id="MBB2893829.1"/>
    </source>
</evidence>
<dbReference type="SUPFAM" id="SSF53850">
    <property type="entry name" value="Periplasmic binding protein-like II"/>
    <property type="match status" value="1"/>
</dbReference>
<dbReference type="Pfam" id="PF00126">
    <property type="entry name" value="HTH_1"/>
    <property type="match status" value="1"/>
</dbReference>
<dbReference type="Gene3D" id="3.40.190.10">
    <property type="entry name" value="Periplasmic binding protein-like II"/>
    <property type="match status" value="2"/>
</dbReference>
<dbReference type="SUPFAM" id="SSF46785">
    <property type="entry name" value="Winged helix' DNA-binding domain"/>
    <property type="match status" value="1"/>
</dbReference>
<gene>
    <name evidence="6" type="ORF">FHU39_003860</name>
</gene>
<name>A0A839NAG9_9MICO</name>